<sequence>MKGKIVKLCMALVLSGNTLFTNVASFSALEIEETTDEKPGEILGNELEQAEGEMVGEAHETNDEQNESHDQIEEENQNDMQNPINEEQQNDIQHLVDEEQQDQVHSKTNEEPQNSIYNQIDEEQPDQIHSKTNEEPQNDIYNRINEEKQSDIQNEHDIASGTLGSSKWRIDSDGVLYIGGGDFYLPTGFSPWDSYKNVINKIVFEDVVQASGVLNSFFVNLSKVQSIENFHLFDTSRVHMVNAMFENMFDLTSLDLSNFDTSRVTSMNLIFSFTSRLTTLDLSNFDTSAVTDMRGMFVRTGATTLDLSSFDTRAVTDMGMMFYGIKAPTLDVSHFNTSAVLDMSGMFLDANELTTLDIRNFDTSAVTDMSNMFSGTRALTTLDVRNFNTSSVTNMTSMFSGTRALTKLDLSNFDTSSVTNMSGMFSGASALTTLDLRDFDTSAVTNMSFMFSGAKALKTLDLRNFDTSAVTNMSNMFLGITALSSLTLGPDFHFHSDAGLPEIEANDMYTGYWQNIGKGTAKNPQGEYVFTSAELMDQYDGTKMADTFVWQPRHPIPAKYVLDGENVVINIKDIDENLDILSLANVTAVNENDDTEIVTPIILENNIDKDKAGVYEVYFGIENDNTVQKKIKVFVVDDSTIIDADYIVYANDFDFNFTERKNLTEKLVKQLGHIQAFEISTGNPLHEYVHIDTNDLSVIHEMDKPQVCLINLQLDTETRKILQGTIRVNLVDDRGNDSINGEENDPTKDDPTKDDMGKDDTTKEDPTEDDITKDNTVSTAIKEKQTEESTIADKETLSSKEKNNEKENPKNNLPKTNEQTIHPFLGLPFLFGSLILYFWKKRQKFTDHKRAK</sequence>
<keyword evidence="7" id="KW-1185">Reference proteome</keyword>
<keyword evidence="4" id="KW-1133">Transmembrane helix</keyword>
<accession>A0ABP2URI0</accession>
<evidence type="ECO:0000256" key="4">
    <source>
        <dbReference type="SAM" id="Phobius"/>
    </source>
</evidence>
<evidence type="ECO:0000313" key="7">
    <source>
        <dbReference type="Proteomes" id="UP000013866"/>
    </source>
</evidence>
<keyword evidence="4" id="KW-0812">Transmembrane</keyword>
<dbReference type="InterPro" id="IPR032675">
    <property type="entry name" value="LRR_dom_sf"/>
</dbReference>
<dbReference type="RefSeq" id="WP_010751280.1">
    <property type="nucleotide sequence ID" value="NZ_KB946285.1"/>
</dbReference>
<organism evidence="6 7">
    <name type="scientific">Enterococcus villorum ATCC 700913</name>
    <dbReference type="NCBI Taxonomy" id="1158604"/>
    <lineage>
        <taxon>Bacteria</taxon>
        <taxon>Bacillati</taxon>
        <taxon>Bacillota</taxon>
        <taxon>Bacilli</taxon>
        <taxon>Lactobacillales</taxon>
        <taxon>Enterococcaceae</taxon>
        <taxon>Enterococcus</taxon>
    </lineage>
</organism>
<gene>
    <name evidence="6" type="ORF">UAO_01339</name>
</gene>
<feature type="compositionally biased region" description="Basic and acidic residues" evidence="3">
    <location>
        <begin position="781"/>
        <end position="809"/>
    </location>
</feature>
<dbReference type="InterPro" id="IPR050333">
    <property type="entry name" value="SLRP"/>
</dbReference>
<proteinExistence type="predicted"/>
<evidence type="ECO:0000256" key="3">
    <source>
        <dbReference type="SAM" id="MobiDB-lite"/>
    </source>
</evidence>
<dbReference type="PANTHER" id="PTHR45712">
    <property type="entry name" value="AGAP008170-PA"/>
    <property type="match status" value="1"/>
</dbReference>
<dbReference type="InterPro" id="IPR011889">
    <property type="entry name" value="Liste_lipo_26"/>
</dbReference>
<feature type="compositionally biased region" description="Basic and acidic residues" evidence="3">
    <location>
        <begin position="56"/>
        <end position="71"/>
    </location>
</feature>
<feature type="chain" id="PRO_5046811577" evidence="5">
    <location>
        <begin position="21"/>
        <end position="852"/>
    </location>
</feature>
<feature type="transmembrane region" description="Helical" evidence="4">
    <location>
        <begin position="821"/>
        <end position="839"/>
    </location>
</feature>
<dbReference type="EMBL" id="AJAN01000022">
    <property type="protein sequence ID" value="EOH89653.1"/>
    <property type="molecule type" value="Genomic_DNA"/>
</dbReference>
<dbReference type="InterPro" id="IPR005046">
    <property type="entry name" value="DUF285"/>
</dbReference>
<dbReference type="NCBIfam" id="TIGR02167">
    <property type="entry name" value="Liste_lipo_26"/>
    <property type="match status" value="9"/>
</dbReference>
<feature type="region of interest" description="Disordered" evidence="3">
    <location>
        <begin position="732"/>
        <end position="817"/>
    </location>
</feature>
<dbReference type="Gene3D" id="3.80.10.10">
    <property type="entry name" value="Ribonuclease Inhibitor"/>
    <property type="match status" value="2"/>
</dbReference>
<feature type="compositionally biased region" description="Basic and acidic residues" evidence="3">
    <location>
        <begin position="745"/>
        <end position="773"/>
    </location>
</feature>
<comment type="caution">
    <text evidence="6">The sequence shown here is derived from an EMBL/GenBank/DDBJ whole genome shotgun (WGS) entry which is preliminary data.</text>
</comment>
<feature type="signal peptide" evidence="5">
    <location>
        <begin position="1"/>
        <end position="20"/>
    </location>
</feature>
<evidence type="ECO:0000313" key="6">
    <source>
        <dbReference type="EMBL" id="EOH89653.1"/>
    </source>
</evidence>
<keyword evidence="2" id="KW-0677">Repeat</keyword>
<feature type="region of interest" description="Disordered" evidence="3">
    <location>
        <begin position="51"/>
        <end position="75"/>
    </location>
</feature>
<dbReference type="PANTHER" id="PTHR45712:SF22">
    <property type="entry name" value="INSULIN-LIKE GROWTH FACTOR-BINDING PROTEIN COMPLEX ACID LABILE SUBUNIT"/>
    <property type="match status" value="1"/>
</dbReference>
<keyword evidence="1" id="KW-0433">Leucine-rich repeat</keyword>
<evidence type="ECO:0000256" key="1">
    <source>
        <dbReference type="ARBA" id="ARBA00022614"/>
    </source>
</evidence>
<dbReference type="Proteomes" id="UP000013866">
    <property type="component" value="Unassembled WGS sequence"/>
</dbReference>
<keyword evidence="4" id="KW-0472">Membrane</keyword>
<evidence type="ECO:0000256" key="5">
    <source>
        <dbReference type="SAM" id="SignalP"/>
    </source>
</evidence>
<dbReference type="Pfam" id="PF03382">
    <property type="entry name" value="DUF285"/>
    <property type="match status" value="2"/>
</dbReference>
<dbReference type="SUPFAM" id="SSF52058">
    <property type="entry name" value="L domain-like"/>
    <property type="match status" value="1"/>
</dbReference>
<protein>
    <submittedName>
        <fullName evidence="6">Bacterial surface protein 26-residue</fullName>
    </submittedName>
</protein>
<keyword evidence="5" id="KW-0732">Signal</keyword>
<reference evidence="6 7" key="1">
    <citation type="submission" date="2013-02" db="EMBL/GenBank/DDBJ databases">
        <title>The Genome Sequence of Enterococcus villorum ATCC_700913.</title>
        <authorList>
            <consortium name="The Broad Institute Genome Sequencing Platform"/>
            <consortium name="The Broad Institute Genome Sequencing Center for Infectious Disease"/>
            <person name="Earl A.M."/>
            <person name="Gilmore M.S."/>
            <person name="Lebreton F."/>
            <person name="Walker B."/>
            <person name="Young S.K."/>
            <person name="Zeng Q."/>
            <person name="Gargeya S."/>
            <person name="Fitzgerald M."/>
            <person name="Haas B."/>
            <person name="Abouelleil A."/>
            <person name="Alvarado L."/>
            <person name="Arachchi H.M."/>
            <person name="Berlin A.M."/>
            <person name="Chapman S.B."/>
            <person name="Dewar J."/>
            <person name="Goldberg J."/>
            <person name="Griggs A."/>
            <person name="Gujja S."/>
            <person name="Hansen M."/>
            <person name="Howarth C."/>
            <person name="Imamovic A."/>
            <person name="Larimer J."/>
            <person name="McCowan C."/>
            <person name="Murphy C."/>
            <person name="Neiman D."/>
            <person name="Pearson M."/>
            <person name="Priest M."/>
            <person name="Roberts A."/>
            <person name="Saif S."/>
            <person name="Shea T."/>
            <person name="Sisk P."/>
            <person name="Sykes S."/>
            <person name="Wortman J."/>
            <person name="Nusbaum C."/>
            <person name="Birren B."/>
        </authorList>
    </citation>
    <scope>NUCLEOTIDE SEQUENCE [LARGE SCALE GENOMIC DNA]</scope>
    <source>
        <strain evidence="6 7">ATCC 700913</strain>
    </source>
</reference>
<name>A0ABP2URI0_9ENTE</name>
<evidence type="ECO:0000256" key="2">
    <source>
        <dbReference type="ARBA" id="ARBA00022737"/>
    </source>
</evidence>